<evidence type="ECO:0000256" key="1">
    <source>
        <dbReference type="SAM" id="MobiDB-lite"/>
    </source>
</evidence>
<organism evidence="2 3">
    <name type="scientific">Hibiscus sabdariffa</name>
    <name type="common">roselle</name>
    <dbReference type="NCBI Taxonomy" id="183260"/>
    <lineage>
        <taxon>Eukaryota</taxon>
        <taxon>Viridiplantae</taxon>
        <taxon>Streptophyta</taxon>
        <taxon>Embryophyta</taxon>
        <taxon>Tracheophyta</taxon>
        <taxon>Spermatophyta</taxon>
        <taxon>Magnoliopsida</taxon>
        <taxon>eudicotyledons</taxon>
        <taxon>Gunneridae</taxon>
        <taxon>Pentapetalae</taxon>
        <taxon>rosids</taxon>
        <taxon>malvids</taxon>
        <taxon>Malvales</taxon>
        <taxon>Malvaceae</taxon>
        <taxon>Malvoideae</taxon>
        <taxon>Hibiscus</taxon>
    </lineage>
</organism>
<gene>
    <name evidence="2" type="ORF">V6N11_021168</name>
</gene>
<dbReference type="EMBL" id="JBBPBN010002634">
    <property type="protein sequence ID" value="KAK8474661.1"/>
    <property type="molecule type" value="Genomic_DNA"/>
</dbReference>
<evidence type="ECO:0000313" key="2">
    <source>
        <dbReference type="EMBL" id="KAK8474661.1"/>
    </source>
</evidence>
<comment type="caution">
    <text evidence="2">The sequence shown here is derived from an EMBL/GenBank/DDBJ whole genome shotgun (WGS) entry which is preliminary data.</text>
</comment>
<dbReference type="Proteomes" id="UP001396334">
    <property type="component" value="Unassembled WGS sequence"/>
</dbReference>
<feature type="compositionally biased region" description="Basic and acidic residues" evidence="1">
    <location>
        <begin position="38"/>
        <end position="57"/>
    </location>
</feature>
<feature type="region of interest" description="Disordered" evidence="1">
    <location>
        <begin position="28"/>
        <end position="57"/>
    </location>
</feature>
<proteinExistence type="predicted"/>
<keyword evidence="3" id="KW-1185">Reference proteome</keyword>
<name>A0ABR1Z6G2_9ROSI</name>
<accession>A0ABR1Z6G2</accession>
<protein>
    <submittedName>
        <fullName evidence="2">Uncharacterized protein</fullName>
    </submittedName>
</protein>
<reference evidence="2 3" key="1">
    <citation type="journal article" date="2024" name="G3 (Bethesda)">
        <title>Genome assembly of Hibiscus sabdariffa L. provides insights into metabolisms of medicinal natural products.</title>
        <authorList>
            <person name="Kim T."/>
        </authorList>
    </citation>
    <scope>NUCLEOTIDE SEQUENCE [LARGE SCALE GENOMIC DNA]</scope>
    <source>
        <strain evidence="2">TK-2024</strain>
        <tissue evidence="2">Old leaves</tissue>
    </source>
</reference>
<sequence length="83" mass="9441">MHVGLSFWGGSSNGRTVRQWRPLDQVTWQDGQSECNEESQRSELEARSGSLDRSRSNDYKDLWNRAAHMRSPSESRVPCGVTS</sequence>
<evidence type="ECO:0000313" key="3">
    <source>
        <dbReference type="Proteomes" id="UP001396334"/>
    </source>
</evidence>